<dbReference type="InterPro" id="IPR001647">
    <property type="entry name" value="HTH_TetR"/>
</dbReference>
<dbReference type="Proteomes" id="UP000220251">
    <property type="component" value="Unassembled WGS sequence"/>
</dbReference>
<feature type="domain" description="HTH tetR-type" evidence="3">
    <location>
        <begin position="9"/>
        <end position="69"/>
    </location>
</feature>
<dbReference type="RefSeq" id="WP_143406424.1">
    <property type="nucleotide sequence ID" value="NZ_CWGJ01000011.1"/>
</dbReference>
<dbReference type="PANTHER" id="PTHR30055:SF222">
    <property type="entry name" value="REGULATORY PROTEIN"/>
    <property type="match status" value="1"/>
</dbReference>
<dbReference type="EMBL" id="CWGJ01000011">
    <property type="protein sequence ID" value="CRX38002.1"/>
    <property type="molecule type" value="Genomic_DNA"/>
</dbReference>
<dbReference type="PANTHER" id="PTHR30055">
    <property type="entry name" value="HTH-TYPE TRANSCRIPTIONAL REGULATOR RUTR"/>
    <property type="match status" value="1"/>
</dbReference>
<dbReference type="InterPro" id="IPR050109">
    <property type="entry name" value="HTH-type_TetR-like_transc_reg"/>
</dbReference>
<evidence type="ECO:0000313" key="4">
    <source>
        <dbReference type="EMBL" id="CRX38002.1"/>
    </source>
</evidence>
<gene>
    <name evidence="4" type="ORF">ELAC_0650</name>
</gene>
<evidence type="ECO:0000259" key="3">
    <source>
        <dbReference type="PROSITE" id="PS50977"/>
    </source>
</evidence>
<dbReference type="PRINTS" id="PR00455">
    <property type="entry name" value="HTHTETR"/>
</dbReference>
<evidence type="ECO:0000256" key="2">
    <source>
        <dbReference type="PROSITE-ProRule" id="PRU00335"/>
    </source>
</evidence>
<keyword evidence="1 2" id="KW-0238">DNA-binding</keyword>
<dbReference type="SUPFAM" id="SSF46689">
    <property type="entry name" value="Homeodomain-like"/>
    <property type="match status" value="1"/>
</dbReference>
<accession>A0A0H5DNV7</accession>
<keyword evidence="5" id="KW-1185">Reference proteome</keyword>
<evidence type="ECO:0000313" key="5">
    <source>
        <dbReference type="Proteomes" id="UP000220251"/>
    </source>
</evidence>
<dbReference type="Gene3D" id="1.10.357.10">
    <property type="entry name" value="Tetracycline Repressor, domain 2"/>
    <property type="match status" value="1"/>
</dbReference>
<dbReference type="InterPro" id="IPR009057">
    <property type="entry name" value="Homeodomain-like_sf"/>
</dbReference>
<dbReference type="GO" id="GO:0003677">
    <property type="term" value="F:DNA binding"/>
    <property type="evidence" value="ECO:0007669"/>
    <property type="project" value="UniProtKB-UniRule"/>
</dbReference>
<organism evidence="4 5">
    <name type="scientific">Estrella lausannensis</name>
    <dbReference type="NCBI Taxonomy" id="483423"/>
    <lineage>
        <taxon>Bacteria</taxon>
        <taxon>Pseudomonadati</taxon>
        <taxon>Chlamydiota</taxon>
        <taxon>Chlamydiia</taxon>
        <taxon>Parachlamydiales</taxon>
        <taxon>Candidatus Criblamydiaceae</taxon>
        <taxon>Estrella</taxon>
    </lineage>
</organism>
<feature type="DNA-binding region" description="H-T-H motif" evidence="2">
    <location>
        <begin position="32"/>
        <end position="51"/>
    </location>
</feature>
<sequence>MQKRSDQKIETKRMILEAAIRLFGQRGILNTKTAAVAQEAGVAHGSVFLHFKTRSELVIAAVDQVAVHLSAKFSSLKECSNLKDFLTTHLEALKEWEDFYRWLIIESPLLEEEIGHRLVFLRSGISAYFRSALPKDPVNEPSFLFNTWMALLHYYLIERALFVKDKPFIEHGGEELVNRYLKLIHNKETR</sequence>
<proteinExistence type="predicted"/>
<dbReference type="Pfam" id="PF00440">
    <property type="entry name" value="TetR_N"/>
    <property type="match status" value="1"/>
</dbReference>
<dbReference type="OrthoDB" id="9809994at2"/>
<dbReference type="PROSITE" id="PS50977">
    <property type="entry name" value="HTH_TETR_2"/>
    <property type="match status" value="1"/>
</dbReference>
<name>A0A0H5DNV7_9BACT</name>
<evidence type="ECO:0000256" key="1">
    <source>
        <dbReference type="ARBA" id="ARBA00023125"/>
    </source>
</evidence>
<dbReference type="AlphaFoldDB" id="A0A0H5DNV7"/>
<protein>
    <submittedName>
        <fullName evidence="4">TetR family transcriptional regulator</fullName>
    </submittedName>
</protein>
<reference evidence="5" key="1">
    <citation type="submission" date="2015-06" db="EMBL/GenBank/DDBJ databases">
        <authorList>
            <person name="Bertelli C."/>
        </authorList>
    </citation>
    <scope>NUCLEOTIDE SEQUENCE [LARGE SCALE GENOMIC DNA]</scope>
    <source>
        <strain evidence="5">CRIB-30</strain>
    </source>
</reference>